<evidence type="ECO:0000256" key="3">
    <source>
        <dbReference type="ARBA" id="ARBA00022448"/>
    </source>
</evidence>
<evidence type="ECO:0000256" key="5">
    <source>
        <dbReference type="ARBA" id="ARBA00022737"/>
    </source>
</evidence>
<keyword evidence="4 10" id="KW-0812">Transmembrane</keyword>
<dbReference type="PANTHER" id="PTHR46131">
    <property type="entry name" value="SD08549P"/>
    <property type="match status" value="1"/>
</dbReference>
<gene>
    <name evidence="12" type="ORF">O3M35_010806</name>
</gene>
<keyword evidence="6" id="KW-0999">Mitochondrion inner membrane</keyword>
<dbReference type="GO" id="GO:0005743">
    <property type="term" value="C:mitochondrial inner membrane"/>
    <property type="evidence" value="ECO:0007669"/>
    <property type="project" value="UniProtKB-SubCell"/>
</dbReference>
<dbReference type="InterPro" id="IPR052465">
    <property type="entry name" value="Mito_NAD+_Carrier"/>
</dbReference>
<evidence type="ECO:0000256" key="11">
    <source>
        <dbReference type="RuleBase" id="RU000488"/>
    </source>
</evidence>
<dbReference type="Proteomes" id="UP001461498">
    <property type="component" value="Unassembled WGS sequence"/>
</dbReference>
<feature type="repeat" description="Solcar" evidence="10">
    <location>
        <begin position="201"/>
        <end position="287"/>
    </location>
</feature>
<evidence type="ECO:0000256" key="10">
    <source>
        <dbReference type="PROSITE-ProRule" id="PRU00282"/>
    </source>
</evidence>
<dbReference type="InterPro" id="IPR023395">
    <property type="entry name" value="MCP_dom_sf"/>
</dbReference>
<keyword evidence="3 11" id="KW-0813">Transport</keyword>
<organism evidence="12 13">
    <name type="scientific">Rhynocoris fuscipes</name>
    <dbReference type="NCBI Taxonomy" id="488301"/>
    <lineage>
        <taxon>Eukaryota</taxon>
        <taxon>Metazoa</taxon>
        <taxon>Ecdysozoa</taxon>
        <taxon>Arthropoda</taxon>
        <taxon>Hexapoda</taxon>
        <taxon>Insecta</taxon>
        <taxon>Pterygota</taxon>
        <taxon>Neoptera</taxon>
        <taxon>Paraneoptera</taxon>
        <taxon>Hemiptera</taxon>
        <taxon>Heteroptera</taxon>
        <taxon>Panheteroptera</taxon>
        <taxon>Cimicomorpha</taxon>
        <taxon>Reduviidae</taxon>
        <taxon>Harpactorinae</taxon>
        <taxon>Harpactorini</taxon>
        <taxon>Rhynocoris</taxon>
    </lineage>
</organism>
<accession>A0AAW1D0L5</accession>
<evidence type="ECO:0000256" key="9">
    <source>
        <dbReference type="ARBA" id="ARBA00023136"/>
    </source>
</evidence>
<proteinExistence type="inferred from homology"/>
<evidence type="ECO:0008006" key="14">
    <source>
        <dbReference type="Google" id="ProtNLM"/>
    </source>
</evidence>
<dbReference type="EMBL" id="JAPXFL010000007">
    <property type="protein sequence ID" value="KAK9504484.1"/>
    <property type="molecule type" value="Genomic_DNA"/>
</dbReference>
<evidence type="ECO:0000256" key="7">
    <source>
        <dbReference type="ARBA" id="ARBA00022989"/>
    </source>
</evidence>
<evidence type="ECO:0000256" key="1">
    <source>
        <dbReference type="ARBA" id="ARBA00004448"/>
    </source>
</evidence>
<comment type="caution">
    <text evidence="12">The sequence shown here is derived from an EMBL/GenBank/DDBJ whole genome shotgun (WGS) entry which is preliminary data.</text>
</comment>
<evidence type="ECO:0000256" key="8">
    <source>
        <dbReference type="ARBA" id="ARBA00023128"/>
    </source>
</evidence>
<dbReference type="GO" id="GO:0051724">
    <property type="term" value="F:NAD transmembrane transporter activity"/>
    <property type="evidence" value="ECO:0007669"/>
    <property type="project" value="TreeGrafter"/>
</dbReference>
<keyword evidence="7" id="KW-1133">Transmembrane helix</keyword>
<comment type="similarity">
    <text evidence="2 11">Belongs to the mitochondrial carrier (TC 2.A.29) family.</text>
</comment>
<evidence type="ECO:0000256" key="6">
    <source>
        <dbReference type="ARBA" id="ARBA00022792"/>
    </source>
</evidence>
<name>A0AAW1D0L5_9HEMI</name>
<evidence type="ECO:0000256" key="2">
    <source>
        <dbReference type="ARBA" id="ARBA00006375"/>
    </source>
</evidence>
<dbReference type="InterPro" id="IPR018108">
    <property type="entry name" value="MCP_transmembrane"/>
</dbReference>
<keyword evidence="5" id="KW-0677">Repeat</keyword>
<comment type="subcellular location">
    <subcellularLocation>
        <location evidence="1">Mitochondrion inner membrane</location>
        <topology evidence="1">Multi-pass membrane protein</topology>
    </subcellularLocation>
</comment>
<dbReference type="PANTHER" id="PTHR46131:SF1">
    <property type="entry name" value="SD08549P"/>
    <property type="match status" value="1"/>
</dbReference>
<reference evidence="12 13" key="1">
    <citation type="submission" date="2022-12" db="EMBL/GenBank/DDBJ databases">
        <title>Chromosome-level genome assembly of true bugs.</title>
        <authorList>
            <person name="Ma L."/>
            <person name="Li H."/>
        </authorList>
    </citation>
    <scope>NUCLEOTIDE SEQUENCE [LARGE SCALE GENOMIC DNA]</scope>
    <source>
        <strain evidence="12">Lab_2022b</strain>
    </source>
</reference>
<feature type="repeat" description="Solcar" evidence="10">
    <location>
        <begin position="107"/>
        <end position="192"/>
    </location>
</feature>
<keyword evidence="13" id="KW-1185">Reference proteome</keyword>
<keyword evidence="9 10" id="KW-0472">Membrane</keyword>
<dbReference type="AlphaFoldDB" id="A0AAW1D0L5"/>
<dbReference type="Gene3D" id="1.50.40.10">
    <property type="entry name" value="Mitochondrial carrier domain"/>
    <property type="match status" value="1"/>
</dbReference>
<dbReference type="Pfam" id="PF00153">
    <property type="entry name" value="Mito_carr"/>
    <property type="match status" value="3"/>
</dbReference>
<feature type="repeat" description="Solcar" evidence="10">
    <location>
        <begin position="20"/>
        <end position="100"/>
    </location>
</feature>
<dbReference type="SUPFAM" id="SSF103506">
    <property type="entry name" value="Mitochondrial carrier"/>
    <property type="match status" value="1"/>
</dbReference>
<evidence type="ECO:0000313" key="13">
    <source>
        <dbReference type="Proteomes" id="UP001461498"/>
    </source>
</evidence>
<protein>
    <recommendedName>
        <fullName evidence="14">Solute carrier family 25 member 51</fullName>
    </recommendedName>
</protein>
<evidence type="ECO:0000256" key="4">
    <source>
        <dbReference type="ARBA" id="ARBA00022692"/>
    </source>
</evidence>
<sequence length="288" mass="32285">MEECPEGEIPKRFPKGTNFLQRNREFVCGWGAASINILVTFPLNKVIFRQMLHNLTIPAAARQIRSEGIVHLYRGVLPPLLQKSVSASIMFGMYDEAKKPFADSDLPVTLVKIIAAISAGSLESILAPFERIQTLLQHERYHTDLLNMKHTVVYLYKRHGLKEFYRGVTPILLRNGPSNACFFLIREQAMSALPECSTLTVSVLQTFAIGASTGAFCSTVFYPCNVVKVHLQRKIGGPFQSVTSAVKEIYLKRGSIRGFFRGVHLNYTRACLSWGITNTAYEGLKRLL</sequence>
<dbReference type="PROSITE" id="PS50920">
    <property type="entry name" value="SOLCAR"/>
    <property type="match status" value="3"/>
</dbReference>
<keyword evidence="8" id="KW-0496">Mitochondrion</keyword>
<evidence type="ECO:0000313" key="12">
    <source>
        <dbReference type="EMBL" id="KAK9504484.1"/>
    </source>
</evidence>